<feature type="transmembrane region" description="Helical" evidence="7">
    <location>
        <begin position="399"/>
        <end position="418"/>
    </location>
</feature>
<dbReference type="Proteomes" id="UP001319827">
    <property type="component" value="Chromosome"/>
</dbReference>
<dbReference type="Pfam" id="PF06271">
    <property type="entry name" value="RDD"/>
    <property type="match status" value="1"/>
</dbReference>
<feature type="region of interest" description="Disordered" evidence="6">
    <location>
        <begin position="138"/>
        <end position="321"/>
    </location>
</feature>
<reference evidence="9 10" key="2">
    <citation type="journal article" date="2021" name="Int. J. Syst. Evol. Microbiol.">
        <title>Isolation and Polyphasic Characterization of Desulfuromonas versatilis sp. Nov., an Electrogenic Bacteria Capable of Versatile Metabolism Isolated from a Graphene Oxide-Reducing Enrichment Culture.</title>
        <authorList>
            <person name="Xie L."/>
            <person name="Yoshida N."/>
            <person name="Ishii S."/>
            <person name="Meng L."/>
        </authorList>
    </citation>
    <scope>NUCLEOTIDE SEQUENCE [LARGE SCALE GENOMIC DNA]</scope>
    <source>
        <strain evidence="9 10">NIT-T3</strain>
    </source>
</reference>
<dbReference type="EMBL" id="AP024355">
    <property type="protein sequence ID" value="BCR03511.1"/>
    <property type="molecule type" value="Genomic_DNA"/>
</dbReference>
<reference evidence="9 10" key="1">
    <citation type="journal article" date="2016" name="C (Basel)">
        <title>Selective Growth of and Electricity Production by Marine Exoelectrogenic Bacteria in Self-Aggregated Hydrogel of Microbially Reduced Graphene Oxide.</title>
        <authorList>
            <person name="Yoshida N."/>
            <person name="Goto Y."/>
            <person name="Miyata Y."/>
        </authorList>
    </citation>
    <scope>NUCLEOTIDE SEQUENCE [LARGE SCALE GENOMIC DNA]</scope>
    <source>
        <strain evidence="9 10">NIT-T3</strain>
    </source>
</reference>
<evidence type="ECO:0000256" key="2">
    <source>
        <dbReference type="ARBA" id="ARBA00022475"/>
    </source>
</evidence>
<dbReference type="PANTHER" id="PTHR36115">
    <property type="entry name" value="PROLINE-RICH ANTIGEN HOMOLOG-RELATED"/>
    <property type="match status" value="1"/>
</dbReference>
<name>A0ABN6DTP0_9BACT</name>
<feature type="transmembrane region" description="Helical" evidence="7">
    <location>
        <begin position="438"/>
        <end position="458"/>
    </location>
</feature>
<keyword evidence="5 7" id="KW-0472">Membrane</keyword>
<evidence type="ECO:0000259" key="8">
    <source>
        <dbReference type="Pfam" id="PF06271"/>
    </source>
</evidence>
<dbReference type="PANTHER" id="PTHR36115:SF4">
    <property type="entry name" value="MEMBRANE PROTEIN"/>
    <property type="match status" value="1"/>
</dbReference>
<dbReference type="InterPro" id="IPR051791">
    <property type="entry name" value="Pra-immunoreactive"/>
</dbReference>
<evidence type="ECO:0000256" key="6">
    <source>
        <dbReference type="SAM" id="MobiDB-lite"/>
    </source>
</evidence>
<feature type="compositionally biased region" description="Acidic residues" evidence="6">
    <location>
        <begin position="175"/>
        <end position="196"/>
    </location>
</feature>
<dbReference type="RefSeq" id="WP_221250982.1">
    <property type="nucleotide sequence ID" value="NZ_AP024355.1"/>
</dbReference>
<keyword evidence="3 7" id="KW-0812">Transmembrane</keyword>
<keyword evidence="4 7" id="KW-1133">Transmembrane helix</keyword>
<proteinExistence type="predicted"/>
<feature type="region of interest" description="Disordered" evidence="6">
    <location>
        <begin position="363"/>
        <end position="382"/>
    </location>
</feature>
<evidence type="ECO:0000256" key="3">
    <source>
        <dbReference type="ARBA" id="ARBA00022692"/>
    </source>
</evidence>
<accession>A0ABN6DTP0</accession>
<evidence type="ECO:0000256" key="1">
    <source>
        <dbReference type="ARBA" id="ARBA00004651"/>
    </source>
</evidence>
<sequence length="528" mass="55700">MRCPKCGFHSFDTLDACKKCSHDLREFKEKFGLRSLLFPAAAGAVSEADAFADSGTQPEPLLQGEDAATEEGSDFGFDFMGDESDAQPPAPAARQLSEEAAAFDDATGEQEDAFSLEADEEVPALDLDADWGEDVPALDEETAATAGPEEEEPFSFGQPWDEEVAGAPAAPLSGDESEALEAELDDFTFAPQDEELPALAAEADIDFPDSEELPTLESAEDALDWNSFAETLDAPDAGKKPGAGEEPNTPFDFRGAEAAARPPADSPAETDAQPNQDEPTPSIAGVFFSSLGETPEDEPESRGFDFAEEASAEPEPQAAEAELPWAAEGLPETLHAEYSVEEPSSLPGGESVPLPEVLEDPEAADAVCQAEEPATAGQGPTEGTLAPLLLRLGAGGLDLLVLALVFVLFLMAGELALGRDPQAGALPTAGTLLDLAGPYFLVLFALCFGYFTLFHFLAGQTPGKMFLRLRLEAVDGSPLSFSQAFLHSSGGLLCLLTGGVGFAAAGRHPLHQGWHDRIAATRVIRTRR</sequence>
<feature type="region of interest" description="Disordered" evidence="6">
    <location>
        <begin position="49"/>
        <end position="113"/>
    </location>
</feature>
<keyword evidence="2" id="KW-1003">Cell membrane</keyword>
<evidence type="ECO:0000256" key="7">
    <source>
        <dbReference type="SAM" id="Phobius"/>
    </source>
</evidence>
<feature type="compositionally biased region" description="Acidic residues" evidence="6">
    <location>
        <begin position="138"/>
        <end position="153"/>
    </location>
</feature>
<gene>
    <name evidence="9" type="ORF">DESUT3_05800</name>
</gene>
<keyword evidence="10" id="KW-1185">Reference proteome</keyword>
<evidence type="ECO:0000256" key="4">
    <source>
        <dbReference type="ARBA" id="ARBA00022989"/>
    </source>
</evidence>
<protein>
    <recommendedName>
        <fullName evidence="8">RDD domain-containing protein</fullName>
    </recommendedName>
</protein>
<evidence type="ECO:0000256" key="5">
    <source>
        <dbReference type="ARBA" id="ARBA00023136"/>
    </source>
</evidence>
<evidence type="ECO:0000313" key="10">
    <source>
        <dbReference type="Proteomes" id="UP001319827"/>
    </source>
</evidence>
<dbReference type="InterPro" id="IPR010432">
    <property type="entry name" value="RDD"/>
</dbReference>
<organism evidence="9 10">
    <name type="scientific">Desulfuromonas versatilis</name>
    <dbReference type="NCBI Taxonomy" id="2802975"/>
    <lineage>
        <taxon>Bacteria</taxon>
        <taxon>Pseudomonadati</taxon>
        <taxon>Thermodesulfobacteriota</taxon>
        <taxon>Desulfuromonadia</taxon>
        <taxon>Desulfuromonadales</taxon>
        <taxon>Desulfuromonadaceae</taxon>
        <taxon>Desulfuromonas</taxon>
    </lineage>
</organism>
<feature type="domain" description="RDD" evidence="8">
    <location>
        <begin position="386"/>
        <end position="519"/>
    </location>
</feature>
<evidence type="ECO:0000313" key="9">
    <source>
        <dbReference type="EMBL" id="BCR03511.1"/>
    </source>
</evidence>
<comment type="subcellular location">
    <subcellularLocation>
        <location evidence="1">Cell membrane</location>
        <topology evidence="1">Multi-pass membrane protein</topology>
    </subcellularLocation>
</comment>
<feature type="compositionally biased region" description="Acidic residues" evidence="6">
    <location>
        <begin position="203"/>
        <end position="223"/>
    </location>
</feature>